<proteinExistence type="predicted"/>
<organism evidence="3 4">
    <name type="scientific">Lyophyllum shimeji</name>
    <name type="common">Hon-shimeji</name>
    <name type="synonym">Tricholoma shimeji</name>
    <dbReference type="NCBI Taxonomy" id="47721"/>
    <lineage>
        <taxon>Eukaryota</taxon>
        <taxon>Fungi</taxon>
        <taxon>Dikarya</taxon>
        <taxon>Basidiomycota</taxon>
        <taxon>Agaricomycotina</taxon>
        <taxon>Agaricomycetes</taxon>
        <taxon>Agaricomycetidae</taxon>
        <taxon>Agaricales</taxon>
        <taxon>Tricholomatineae</taxon>
        <taxon>Lyophyllaceae</taxon>
        <taxon>Lyophyllum</taxon>
    </lineage>
</organism>
<evidence type="ECO:0000313" key="3">
    <source>
        <dbReference type="EMBL" id="GLB38466.1"/>
    </source>
</evidence>
<dbReference type="AlphaFoldDB" id="A0A9P3PMM9"/>
<evidence type="ECO:0000256" key="1">
    <source>
        <dbReference type="SAM" id="MobiDB-lite"/>
    </source>
</evidence>
<dbReference type="EMBL" id="BRPK01000005">
    <property type="protein sequence ID" value="GLB38466.1"/>
    <property type="molecule type" value="Genomic_DNA"/>
</dbReference>
<keyword evidence="2" id="KW-0812">Transmembrane</keyword>
<feature type="region of interest" description="Disordered" evidence="1">
    <location>
        <begin position="1"/>
        <end position="22"/>
    </location>
</feature>
<accession>A0A9P3PMM9</accession>
<keyword evidence="4" id="KW-1185">Reference proteome</keyword>
<reference evidence="3" key="1">
    <citation type="submission" date="2022-07" db="EMBL/GenBank/DDBJ databases">
        <title>The genome of Lyophyllum shimeji provides insight into the initial evolution of ectomycorrhizal fungal genome.</title>
        <authorList>
            <person name="Kobayashi Y."/>
            <person name="Shibata T."/>
            <person name="Hirakawa H."/>
            <person name="Shigenobu S."/>
            <person name="Nishiyama T."/>
            <person name="Yamada A."/>
            <person name="Hasebe M."/>
            <person name="Kawaguchi M."/>
        </authorList>
    </citation>
    <scope>NUCLEOTIDE SEQUENCE</scope>
    <source>
        <strain evidence="3">AT787</strain>
    </source>
</reference>
<feature type="transmembrane region" description="Helical" evidence="2">
    <location>
        <begin position="62"/>
        <end position="84"/>
    </location>
</feature>
<evidence type="ECO:0000256" key="2">
    <source>
        <dbReference type="SAM" id="Phobius"/>
    </source>
</evidence>
<keyword evidence="2" id="KW-0472">Membrane</keyword>
<protein>
    <submittedName>
        <fullName evidence="3">Uncharacterized protein</fullName>
    </submittedName>
</protein>
<sequence length="191" mass="20463">MEAKSSPHPVGNPSGGASPPAFDSQAGRLKTMMVLCTSSVCIVEVLYRWPPVSEEGRVLANLSLPCASMGAICATLAFVGSSIMRSMGHPQGRLETIESRWQRWMRFPVPMLWGTSALVLLISAALSHFYGLSIPRVIPTHERAIATSMQVLGVVCVGSTLASFRRCCKPGCLLILNSLVVGNTSRAALYT</sequence>
<dbReference type="Proteomes" id="UP001063166">
    <property type="component" value="Unassembled WGS sequence"/>
</dbReference>
<keyword evidence="2" id="KW-1133">Transmembrane helix</keyword>
<gene>
    <name evidence="3" type="ORF">LshimejAT787_0503310</name>
</gene>
<feature type="transmembrane region" description="Helical" evidence="2">
    <location>
        <begin position="109"/>
        <end position="132"/>
    </location>
</feature>
<name>A0A9P3PMM9_LYOSH</name>
<comment type="caution">
    <text evidence="3">The sequence shown here is derived from an EMBL/GenBank/DDBJ whole genome shotgun (WGS) entry which is preliminary data.</text>
</comment>
<evidence type="ECO:0000313" key="4">
    <source>
        <dbReference type="Proteomes" id="UP001063166"/>
    </source>
</evidence>